<dbReference type="InterPro" id="IPR032675">
    <property type="entry name" value="LRR_dom_sf"/>
</dbReference>
<evidence type="ECO:0000256" key="6">
    <source>
        <dbReference type="ARBA" id="ARBA00023136"/>
    </source>
</evidence>
<dbReference type="GO" id="GO:0016020">
    <property type="term" value="C:membrane"/>
    <property type="evidence" value="ECO:0007669"/>
    <property type="project" value="UniProtKB-SubCell"/>
</dbReference>
<dbReference type="Pfam" id="PF00560">
    <property type="entry name" value="LRR_1"/>
    <property type="match status" value="1"/>
</dbReference>
<dbReference type="Gene3D" id="3.80.10.10">
    <property type="entry name" value="Ribonuclease Inhibitor"/>
    <property type="match status" value="1"/>
</dbReference>
<keyword evidence="8" id="KW-1185">Reference proteome</keyword>
<evidence type="ECO:0000313" key="8">
    <source>
        <dbReference type="Proteomes" id="UP001161247"/>
    </source>
</evidence>
<sequence>MVILLHASAARISGNEIDRLALLDFKHLGPHLPNLQEFEFYGNQFTGNIPASVSNMSKLWILEVSSNNLQGRVLNGLGNFPDLEVFNIEADSLGSDSPGELNFIESLTNCSDLNELAFGEHNFGGKLPNAIGNLSSQLTEVYMDLNHVSVPIHVGFGKLVYLLVLNLTQNLFTGVILSDLLELRNLQHLSLSQNLLSGEYIVIEYRKKDRFKESSAGMSIESGD</sequence>
<comment type="subcellular location">
    <subcellularLocation>
        <location evidence="1">Membrane</location>
    </subcellularLocation>
</comment>
<evidence type="ECO:0000256" key="4">
    <source>
        <dbReference type="ARBA" id="ARBA00022737"/>
    </source>
</evidence>
<reference evidence="7" key="1">
    <citation type="submission" date="2023-03" db="EMBL/GenBank/DDBJ databases">
        <authorList>
            <person name="Julca I."/>
        </authorList>
    </citation>
    <scope>NUCLEOTIDE SEQUENCE</scope>
</reference>
<protein>
    <submittedName>
        <fullName evidence="7">OLC1v1030097C1</fullName>
    </submittedName>
</protein>
<keyword evidence="2" id="KW-0433">Leucine-rich repeat</keyword>
<dbReference type="EMBL" id="OX459119">
    <property type="protein sequence ID" value="CAI9094372.1"/>
    <property type="molecule type" value="Genomic_DNA"/>
</dbReference>
<keyword evidence="4" id="KW-0677">Repeat</keyword>
<dbReference type="SUPFAM" id="SSF52058">
    <property type="entry name" value="L domain-like"/>
    <property type="match status" value="1"/>
</dbReference>
<keyword evidence="5" id="KW-1133">Transmembrane helix</keyword>
<evidence type="ECO:0000256" key="2">
    <source>
        <dbReference type="ARBA" id="ARBA00022614"/>
    </source>
</evidence>
<keyword evidence="3" id="KW-0812">Transmembrane</keyword>
<evidence type="ECO:0000256" key="3">
    <source>
        <dbReference type="ARBA" id="ARBA00022692"/>
    </source>
</evidence>
<evidence type="ECO:0000313" key="7">
    <source>
        <dbReference type="EMBL" id="CAI9094372.1"/>
    </source>
</evidence>
<organism evidence="7 8">
    <name type="scientific">Oldenlandia corymbosa var. corymbosa</name>
    <dbReference type="NCBI Taxonomy" id="529605"/>
    <lineage>
        <taxon>Eukaryota</taxon>
        <taxon>Viridiplantae</taxon>
        <taxon>Streptophyta</taxon>
        <taxon>Embryophyta</taxon>
        <taxon>Tracheophyta</taxon>
        <taxon>Spermatophyta</taxon>
        <taxon>Magnoliopsida</taxon>
        <taxon>eudicotyledons</taxon>
        <taxon>Gunneridae</taxon>
        <taxon>Pentapetalae</taxon>
        <taxon>asterids</taxon>
        <taxon>lamiids</taxon>
        <taxon>Gentianales</taxon>
        <taxon>Rubiaceae</taxon>
        <taxon>Rubioideae</taxon>
        <taxon>Spermacoceae</taxon>
        <taxon>Hedyotis-Oldenlandia complex</taxon>
        <taxon>Oldenlandia</taxon>
    </lineage>
</organism>
<accession>A0AAV1CG19</accession>
<dbReference type="Proteomes" id="UP001161247">
    <property type="component" value="Chromosome 2"/>
</dbReference>
<dbReference type="PANTHER" id="PTHR27008:SF592">
    <property type="entry name" value="LEUCINE-RICH REPEAT RECEPTOR-LIKE PROTEIN KINASE FAMILY PROTEIN-RELATED"/>
    <property type="match status" value="1"/>
</dbReference>
<dbReference type="AlphaFoldDB" id="A0AAV1CG19"/>
<dbReference type="PANTHER" id="PTHR27008">
    <property type="entry name" value="OS04G0122200 PROTEIN"/>
    <property type="match status" value="1"/>
</dbReference>
<gene>
    <name evidence="7" type="ORF">OLC1_LOCUS5551</name>
</gene>
<evidence type="ECO:0000256" key="5">
    <source>
        <dbReference type="ARBA" id="ARBA00022989"/>
    </source>
</evidence>
<dbReference type="InterPro" id="IPR051809">
    <property type="entry name" value="Plant_receptor-like_S/T_kinase"/>
</dbReference>
<proteinExistence type="predicted"/>
<keyword evidence="6" id="KW-0472">Membrane</keyword>
<evidence type="ECO:0000256" key="1">
    <source>
        <dbReference type="ARBA" id="ARBA00004370"/>
    </source>
</evidence>
<dbReference type="InterPro" id="IPR001611">
    <property type="entry name" value="Leu-rich_rpt"/>
</dbReference>
<name>A0AAV1CG19_OLDCO</name>